<dbReference type="InterPro" id="IPR012334">
    <property type="entry name" value="Pectin_lyas_fold"/>
</dbReference>
<dbReference type="OrthoDB" id="614750at2"/>
<dbReference type="CDD" id="cd00146">
    <property type="entry name" value="PKD"/>
    <property type="match status" value="2"/>
</dbReference>
<organism evidence="3 4">
    <name type="scientific">Kitasatospora atroaurantiaca</name>
    <dbReference type="NCBI Taxonomy" id="285545"/>
    <lineage>
        <taxon>Bacteria</taxon>
        <taxon>Bacillati</taxon>
        <taxon>Actinomycetota</taxon>
        <taxon>Actinomycetes</taxon>
        <taxon>Kitasatosporales</taxon>
        <taxon>Streptomycetaceae</taxon>
        <taxon>Kitasatospora</taxon>
    </lineage>
</organism>
<dbReference type="InterPro" id="IPR035986">
    <property type="entry name" value="PKD_dom_sf"/>
</dbReference>
<dbReference type="Proteomes" id="UP000318416">
    <property type="component" value="Unassembled WGS sequence"/>
</dbReference>
<feature type="signal peptide" evidence="1">
    <location>
        <begin position="1"/>
        <end position="26"/>
    </location>
</feature>
<feature type="domain" description="PKD" evidence="2">
    <location>
        <begin position="514"/>
        <end position="563"/>
    </location>
</feature>
<evidence type="ECO:0000313" key="3">
    <source>
        <dbReference type="EMBL" id="TWE18475.1"/>
    </source>
</evidence>
<keyword evidence="3" id="KW-0456">Lyase</keyword>
<keyword evidence="1" id="KW-0732">Signal</keyword>
<feature type="domain" description="PKD" evidence="2">
    <location>
        <begin position="415"/>
        <end position="463"/>
    </location>
</feature>
<evidence type="ECO:0000313" key="4">
    <source>
        <dbReference type="Proteomes" id="UP000318416"/>
    </source>
</evidence>
<dbReference type="AlphaFoldDB" id="A0A561ES82"/>
<dbReference type="EMBL" id="VIVR01000001">
    <property type="protein sequence ID" value="TWE18475.1"/>
    <property type="molecule type" value="Genomic_DNA"/>
</dbReference>
<name>A0A561ES82_9ACTN</name>
<dbReference type="Pfam" id="PF00801">
    <property type="entry name" value="PKD"/>
    <property type="match status" value="2"/>
</dbReference>
<dbReference type="SUPFAM" id="SSF51126">
    <property type="entry name" value="Pectin lyase-like"/>
    <property type="match status" value="1"/>
</dbReference>
<keyword evidence="4" id="KW-1185">Reference proteome</keyword>
<dbReference type="InterPro" id="IPR000601">
    <property type="entry name" value="PKD_dom"/>
</dbReference>
<feature type="chain" id="PRO_5021737680" evidence="1">
    <location>
        <begin position="27"/>
        <end position="939"/>
    </location>
</feature>
<dbReference type="SUPFAM" id="SSF49299">
    <property type="entry name" value="PKD domain"/>
    <property type="match status" value="2"/>
</dbReference>
<evidence type="ECO:0000256" key="1">
    <source>
        <dbReference type="SAM" id="SignalP"/>
    </source>
</evidence>
<dbReference type="InterPro" id="IPR011050">
    <property type="entry name" value="Pectin_lyase_fold/virulence"/>
</dbReference>
<dbReference type="GO" id="GO:0016829">
    <property type="term" value="F:lyase activity"/>
    <property type="evidence" value="ECO:0007669"/>
    <property type="project" value="UniProtKB-KW"/>
</dbReference>
<dbReference type="PROSITE" id="PS50093">
    <property type="entry name" value="PKD"/>
    <property type="match status" value="2"/>
</dbReference>
<dbReference type="GO" id="GO:0005975">
    <property type="term" value="P:carbohydrate metabolic process"/>
    <property type="evidence" value="ECO:0007669"/>
    <property type="project" value="UniProtKB-ARBA"/>
</dbReference>
<dbReference type="Gene3D" id="2.160.20.10">
    <property type="entry name" value="Single-stranded right-handed beta-helix, Pectin lyase-like"/>
    <property type="match status" value="1"/>
</dbReference>
<dbReference type="RefSeq" id="WP_145791781.1">
    <property type="nucleotide sequence ID" value="NZ_BAAABR010000006.1"/>
</dbReference>
<dbReference type="Pfam" id="PF13229">
    <property type="entry name" value="Beta_helix"/>
    <property type="match status" value="1"/>
</dbReference>
<dbReference type="InterPro" id="IPR022409">
    <property type="entry name" value="PKD/Chitinase_dom"/>
</dbReference>
<dbReference type="InterPro" id="IPR039448">
    <property type="entry name" value="Beta_helix"/>
</dbReference>
<protein>
    <submittedName>
        <fullName evidence="3">Parallel beta helix pectate lyase-like protein</fullName>
    </submittedName>
</protein>
<proteinExistence type="predicted"/>
<dbReference type="SMART" id="SM00089">
    <property type="entry name" value="PKD"/>
    <property type="match status" value="2"/>
</dbReference>
<comment type="caution">
    <text evidence="3">The sequence shown here is derived from an EMBL/GenBank/DDBJ whole genome shotgun (WGS) entry which is preliminary data.</text>
</comment>
<accession>A0A561ES82</accession>
<sequence>MHTSRAIGLTTAALIAVLGLPIPAVAADSDTLWVWKSNANCSDTGPGSRTQPFCTIRAAVDAVQPGQTVRLQQDIYTEDVRISRSGTAQAPITFIGNSSWLAGSSATPGPALTVSGAQHVVIRDFQFEDAKVENSTGITLDRNATASYSSHLEIGSGNQDVSVTRSHLWRLQVTGGSTGVVVSNNSLSEAGTTPLSVTGTPGVTLTNNTVALGCGPGIALLDGSTGARVYNNIVDSHGTTTNDNRPCAGTAAATELLVSADSAAGSVADYNLLRAKDGGTPYSWAGADYPTPEKFLAATGQGGHDLMVDPKLVNAYGAHLSDCQLVGGKPDPNTCSPAIDSAKSDAPGVLDTDLDGHTPVDHPFVANGDAGYLDRGASEVADELYYSTRLTADHTWAPSGTKVTFTAAAGSKWKDTLHYTFDFGDGTTETTSSPTAAHTYQAACACRPKLTVTALGGGQATATLDNAFKVTTPGPLTAQLTTSDVRPTKTDWSADAPLTVQADAANAVAASPWPVTDIRFDFGDDSWKTVSIDGTAKHTYKAPGDYKVTVTLTDSQGRVATSSLVHRVHYLAGRYTTVTPYRAMDTRTYQYPVSDVLPRTLDLSSWGHPENREMSDGMTAVVLNVTATQATKDTFLTLWPSGQPRPTASNLNIKAGQTVANLVTVPVGYNQSVDIYNHSGTTDVIVDVLGYYQPDTGNRFSPTAPSRLLDTRPLNGTADTRFTQDEAREVQVTGQAGVPNSASAVVLNLTATQSTTGGYLAAYPHGHKRPGISSLNFTAGQTVANQAIVPIGFDGKIDLYNLRGETQVIADVVGYYSYDGKGEFMPVAPTRLTDTRTGNTPLGARAELAVQVGGTNGVPSDAIAAVLNVTATQPTAAGFLTVWPDGQPRPGTSSLNFLAGQTVPNHVTAPLGGNGRTRIYNHAGSTHVLADLSGYFTNG</sequence>
<dbReference type="Gene3D" id="2.60.40.10">
    <property type="entry name" value="Immunoglobulins"/>
    <property type="match status" value="2"/>
</dbReference>
<gene>
    <name evidence="3" type="ORF">FB465_3551</name>
</gene>
<evidence type="ECO:0000259" key="2">
    <source>
        <dbReference type="PROSITE" id="PS50093"/>
    </source>
</evidence>
<dbReference type="InterPro" id="IPR013783">
    <property type="entry name" value="Ig-like_fold"/>
</dbReference>
<reference evidence="3 4" key="1">
    <citation type="submission" date="2019-06" db="EMBL/GenBank/DDBJ databases">
        <title>Sequencing the genomes of 1000 actinobacteria strains.</title>
        <authorList>
            <person name="Klenk H.-P."/>
        </authorList>
    </citation>
    <scope>NUCLEOTIDE SEQUENCE [LARGE SCALE GENOMIC DNA]</scope>
    <source>
        <strain evidence="3 4">DSM 41649</strain>
    </source>
</reference>